<evidence type="ECO:0000256" key="5">
    <source>
        <dbReference type="ARBA" id="ARBA00023015"/>
    </source>
</evidence>
<feature type="region of interest" description="Disordered" evidence="9">
    <location>
        <begin position="266"/>
        <end position="308"/>
    </location>
</feature>
<dbReference type="SUPFAM" id="SSF46774">
    <property type="entry name" value="ARID-like"/>
    <property type="match status" value="1"/>
</dbReference>
<evidence type="ECO:0000256" key="4">
    <source>
        <dbReference type="ARBA" id="ARBA00022853"/>
    </source>
</evidence>
<dbReference type="SMART" id="SM01014">
    <property type="entry name" value="ARID"/>
    <property type="match status" value="1"/>
</dbReference>
<feature type="compositionally biased region" description="Acidic residues" evidence="9">
    <location>
        <begin position="270"/>
        <end position="290"/>
    </location>
</feature>
<organism evidence="12 13">
    <name type="scientific">Eptatretus burgeri</name>
    <name type="common">Inshore hagfish</name>
    <dbReference type="NCBI Taxonomy" id="7764"/>
    <lineage>
        <taxon>Eukaryota</taxon>
        <taxon>Metazoa</taxon>
        <taxon>Chordata</taxon>
        <taxon>Craniata</taxon>
        <taxon>Vertebrata</taxon>
        <taxon>Cyclostomata</taxon>
        <taxon>Myxini</taxon>
        <taxon>Myxiniformes</taxon>
        <taxon>Myxinidae</taxon>
        <taxon>Eptatretinae</taxon>
        <taxon>Eptatretus</taxon>
    </lineage>
</organism>
<dbReference type="InterPro" id="IPR002999">
    <property type="entry name" value="Tudor"/>
</dbReference>
<keyword evidence="5" id="KW-0805">Transcription regulation</keyword>
<evidence type="ECO:0000256" key="8">
    <source>
        <dbReference type="ARBA" id="ARBA00023242"/>
    </source>
</evidence>
<keyword evidence="6" id="KW-0238">DNA-binding</keyword>
<dbReference type="InterPro" id="IPR001606">
    <property type="entry name" value="ARID_dom"/>
</dbReference>
<dbReference type="SUPFAM" id="SSF63748">
    <property type="entry name" value="Tudor/PWWP/MBT"/>
    <property type="match status" value="1"/>
</dbReference>
<name>A0A8C4QSI0_EPTBU</name>
<dbReference type="Ensembl" id="ENSEBUT00000019367.1">
    <property type="protein sequence ID" value="ENSEBUP00000018791.1"/>
    <property type="gene ID" value="ENSEBUG00000011726.1"/>
</dbReference>
<keyword evidence="4" id="KW-0156">Chromatin regulator</keyword>
<dbReference type="Pfam" id="PF08169">
    <property type="entry name" value="RBB1NT"/>
    <property type="match status" value="1"/>
</dbReference>
<keyword evidence="8" id="KW-0539">Nucleus</keyword>
<dbReference type="GO" id="GO:0005634">
    <property type="term" value="C:nucleus"/>
    <property type="evidence" value="ECO:0007669"/>
    <property type="project" value="TreeGrafter"/>
</dbReference>
<keyword evidence="10" id="KW-1133">Transmembrane helix</keyword>
<dbReference type="PANTHER" id="PTHR13964:SF27">
    <property type="entry name" value="HAT-TRICK, ISOFORM D"/>
    <property type="match status" value="1"/>
</dbReference>
<dbReference type="PROSITE" id="PS51011">
    <property type="entry name" value="ARID"/>
    <property type="match status" value="1"/>
</dbReference>
<accession>A0A8C4QSI0</accession>
<feature type="domain" description="ARID" evidence="11">
    <location>
        <begin position="309"/>
        <end position="383"/>
    </location>
</feature>
<keyword evidence="10" id="KW-0472">Membrane</keyword>
<keyword evidence="10" id="KW-0812">Transmembrane</keyword>
<dbReference type="InterPro" id="IPR012603">
    <property type="entry name" value="ARID4A/B_PWWP"/>
</dbReference>
<evidence type="ECO:0000259" key="11">
    <source>
        <dbReference type="PROSITE" id="PS51011"/>
    </source>
</evidence>
<dbReference type="AlphaFoldDB" id="A0A8C4QSI0"/>
<dbReference type="InterPro" id="IPR051232">
    <property type="entry name" value="ARID/SWI1_ChromRemod"/>
</dbReference>
<evidence type="ECO:0000256" key="2">
    <source>
        <dbReference type="ARBA" id="ARBA00022553"/>
    </source>
</evidence>
<dbReference type="Proteomes" id="UP000694388">
    <property type="component" value="Unplaced"/>
</dbReference>
<evidence type="ECO:0000313" key="13">
    <source>
        <dbReference type="Proteomes" id="UP000694388"/>
    </source>
</evidence>
<dbReference type="GO" id="GO:0000976">
    <property type="term" value="F:transcription cis-regulatory region binding"/>
    <property type="evidence" value="ECO:0007669"/>
    <property type="project" value="TreeGrafter"/>
</dbReference>
<feature type="compositionally biased region" description="Acidic residues" evidence="9">
    <location>
        <begin position="152"/>
        <end position="161"/>
    </location>
</feature>
<dbReference type="InterPro" id="IPR036431">
    <property type="entry name" value="ARID_dom_sf"/>
</dbReference>
<evidence type="ECO:0000256" key="10">
    <source>
        <dbReference type="SAM" id="Phobius"/>
    </source>
</evidence>
<evidence type="ECO:0000256" key="9">
    <source>
        <dbReference type="SAM" id="MobiDB-lite"/>
    </source>
</evidence>
<dbReference type="GO" id="GO:0006325">
    <property type="term" value="P:chromatin organization"/>
    <property type="evidence" value="ECO:0007669"/>
    <property type="project" value="UniProtKB-KW"/>
</dbReference>
<dbReference type="GO" id="GO:0006357">
    <property type="term" value="P:regulation of transcription by RNA polymerase II"/>
    <property type="evidence" value="ECO:0007669"/>
    <property type="project" value="TreeGrafter"/>
</dbReference>
<dbReference type="FunFam" id="2.30.30.140:FF:000009">
    <property type="entry name" value="AT-rich interactive domain-containing protein 4B"/>
    <property type="match status" value="1"/>
</dbReference>
<sequence>MKAIDEPPCLAVGTDVSAKYRGAFCEAKIKTVKRLLKLKVTYKHDSSTQMVQDDQVLGLPRVGAIVEVKTEDGMCLEAVVNRLTDGSWYTVVFDDGDERTLRRSSLCLKGERHFAESETLDQLPLTNPEHFGTPVIGKKSNRGRRSNPVPSEEVDEEEEEEVEAEVEEQAQDDLIGKVVLLDLENENKLATNIGLVVSSSCSEEVAVKKDHCFVRLFTDGRFLTVPKTNLQEVGPDCALKVDPSLKPILDVALEFKDERIVPTSWRAELSEDSTTTDDDDDEQEDDDDDVEQKGDRKSAKEEPEEEAFPVEKENFLQHLYKFMEDKGTPINKTPFLGYRVLNLYKLYRLVQEKGGYDGVRVFLLYSTCFMLFVFFSHIFDRQR</sequence>
<dbReference type="OMA" id="DYHEHES"/>
<dbReference type="Gene3D" id="2.30.30.140">
    <property type="match status" value="2"/>
</dbReference>
<keyword evidence="7" id="KW-0804">Transcription</keyword>
<proteinExistence type="predicted"/>
<evidence type="ECO:0000256" key="3">
    <source>
        <dbReference type="ARBA" id="ARBA00022843"/>
    </source>
</evidence>
<feature type="transmembrane region" description="Helical" evidence="10">
    <location>
        <begin position="361"/>
        <end position="379"/>
    </location>
</feature>
<dbReference type="Pfam" id="PF01388">
    <property type="entry name" value="ARID"/>
    <property type="match status" value="1"/>
</dbReference>
<keyword evidence="1" id="KW-1017">Isopeptide bond</keyword>
<feature type="compositionally biased region" description="Basic and acidic residues" evidence="9">
    <location>
        <begin position="291"/>
        <end position="301"/>
    </location>
</feature>
<keyword evidence="13" id="KW-1185">Reference proteome</keyword>
<dbReference type="Ensembl" id="ENSEBUT00000019391.1">
    <property type="protein sequence ID" value="ENSEBUP00000018815.1"/>
    <property type="gene ID" value="ENSEBUG00000011726.1"/>
</dbReference>
<protein>
    <recommendedName>
        <fullName evidence="11">ARID domain-containing protein</fullName>
    </recommendedName>
</protein>
<dbReference type="PANTHER" id="PTHR13964">
    <property type="entry name" value="RBP-RELATED"/>
    <property type="match status" value="1"/>
</dbReference>
<keyword evidence="3" id="KW-0832">Ubl conjugation</keyword>
<evidence type="ECO:0000256" key="1">
    <source>
        <dbReference type="ARBA" id="ARBA00022499"/>
    </source>
</evidence>
<dbReference type="GeneTree" id="ENSGT00940000158149"/>
<feature type="region of interest" description="Disordered" evidence="9">
    <location>
        <begin position="119"/>
        <end position="161"/>
    </location>
</feature>
<evidence type="ECO:0000256" key="6">
    <source>
        <dbReference type="ARBA" id="ARBA00023125"/>
    </source>
</evidence>
<evidence type="ECO:0000256" key="7">
    <source>
        <dbReference type="ARBA" id="ARBA00023163"/>
    </source>
</evidence>
<reference evidence="12" key="1">
    <citation type="submission" date="2025-05" db="UniProtKB">
        <authorList>
            <consortium name="Ensembl"/>
        </authorList>
    </citation>
    <scope>IDENTIFICATION</scope>
</reference>
<dbReference type="Gene3D" id="1.10.150.60">
    <property type="entry name" value="ARID DNA-binding domain"/>
    <property type="match status" value="1"/>
</dbReference>
<evidence type="ECO:0000313" key="12">
    <source>
        <dbReference type="Ensembl" id="ENSEBUP00000018815.1"/>
    </source>
</evidence>
<keyword evidence="2" id="KW-0597">Phosphoprotein</keyword>
<dbReference type="SMART" id="SM00501">
    <property type="entry name" value="BRIGHT"/>
    <property type="match status" value="1"/>
</dbReference>
<dbReference type="SMART" id="SM00333">
    <property type="entry name" value="TUDOR"/>
    <property type="match status" value="1"/>
</dbReference>